<proteinExistence type="predicted"/>
<protein>
    <recommendedName>
        <fullName evidence="5">Orc1-like AAA ATPase domain-containing protein</fullName>
    </recommendedName>
</protein>
<organism evidence="3 4">
    <name type="scientific">candidate division KSB3 bacterium</name>
    <dbReference type="NCBI Taxonomy" id="2044937"/>
    <lineage>
        <taxon>Bacteria</taxon>
        <taxon>candidate division KSB3</taxon>
    </lineage>
</organism>
<dbReference type="Proteomes" id="UP000229740">
    <property type="component" value="Unassembled WGS sequence"/>
</dbReference>
<dbReference type="PANTHER" id="PTHR34301:SF8">
    <property type="entry name" value="ATPASE DOMAIN-CONTAINING PROTEIN"/>
    <property type="match status" value="1"/>
</dbReference>
<sequence>MLISSLITGFSPGSHSVAAHGSAPTEPVKREAEQMISVPPRHSLIKLTFPAIIHSDLDKEYSHVQDAAHIQVAKVYPVPPQRRTTVTAKNTDVPPSLSTSLSESRKTNVSAVTEAITNIKFVILGAVLLMLGGLFISSLLPPFSGAQSAAGAQARMASRLKATDPKIYETEPGKSIDLSVPIHPASSPDRGIFTFEEAPLVKKDSPLGDVSDTSAGLEASKSSQRSVSLSSAGSPSPALLRTTKSFFTLNHFECMNGPDDRVILRAKRSPYSDYGEIPLFLVPGVSLCDALVQELYTSVRQSPQKTLVFVVVETLPQASAYQQILEYALEKNFQIVVMSSQQIVQAVRTSQCPQVFEKIMASIAARNEYESMTPVENPHEFFGREELLDSLRHSVSHLQHIGLFGLRSIGKTSLLWQLREQLSQHIIAYIDLQHVPRNCSYLYREIVRECFRDASFKYPELVLPVVQDLDAGQQEHQSIQFIQTLTALWEALKLYRHDVKILLLLDEAECFTPTIEGQDHGFTGFHEFLGIIRGISQQYGFLVSMIVSSDPEISRLDTWKGQSNPGFQFYKEVFLPLLTENGCNHMIESLGAQMGLQYTEEALSRIYYETGGHPYITRQLCGVIAEMAGVHEYRAQGYSIQSREVENAISDYLEYKSDYLSSVWQRLSSVEQEILLTIATNHSCALKDLVSPAEDYDARRRRRKAISTLTENELVEKCENKYSIKMGLFERFVLASN</sequence>
<dbReference type="SUPFAM" id="SSF52540">
    <property type="entry name" value="P-loop containing nucleoside triphosphate hydrolases"/>
    <property type="match status" value="1"/>
</dbReference>
<feature type="compositionally biased region" description="Low complexity" evidence="1">
    <location>
        <begin position="220"/>
        <end position="236"/>
    </location>
</feature>
<keyword evidence="2" id="KW-1133">Transmembrane helix</keyword>
<gene>
    <name evidence="3" type="ORF">CSB45_04755</name>
</gene>
<dbReference type="PANTHER" id="PTHR34301">
    <property type="entry name" value="DNA-BINDING PROTEIN-RELATED"/>
    <property type="match status" value="1"/>
</dbReference>
<feature type="transmembrane region" description="Helical" evidence="2">
    <location>
        <begin position="121"/>
        <end position="140"/>
    </location>
</feature>
<keyword evidence="2" id="KW-0472">Membrane</keyword>
<dbReference type="InterPro" id="IPR027417">
    <property type="entry name" value="P-loop_NTPase"/>
</dbReference>
<evidence type="ECO:0000313" key="3">
    <source>
        <dbReference type="EMBL" id="PID58002.1"/>
    </source>
</evidence>
<dbReference type="Gene3D" id="3.40.50.300">
    <property type="entry name" value="P-loop containing nucleotide triphosphate hydrolases"/>
    <property type="match status" value="1"/>
</dbReference>
<dbReference type="EMBL" id="PDPS01000024">
    <property type="protein sequence ID" value="PID58002.1"/>
    <property type="molecule type" value="Genomic_DNA"/>
</dbReference>
<evidence type="ECO:0008006" key="5">
    <source>
        <dbReference type="Google" id="ProtNLM"/>
    </source>
</evidence>
<comment type="caution">
    <text evidence="3">The sequence shown here is derived from an EMBL/GenBank/DDBJ whole genome shotgun (WGS) entry which is preliminary data.</text>
</comment>
<feature type="region of interest" description="Disordered" evidence="1">
    <location>
        <begin position="204"/>
        <end position="236"/>
    </location>
</feature>
<accession>A0A2G6E806</accession>
<dbReference type="AlphaFoldDB" id="A0A2G6E806"/>
<evidence type="ECO:0000256" key="2">
    <source>
        <dbReference type="SAM" id="Phobius"/>
    </source>
</evidence>
<name>A0A2G6E806_9BACT</name>
<evidence type="ECO:0000313" key="4">
    <source>
        <dbReference type="Proteomes" id="UP000229740"/>
    </source>
</evidence>
<evidence type="ECO:0000256" key="1">
    <source>
        <dbReference type="SAM" id="MobiDB-lite"/>
    </source>
</evidence>
<reference evidence="3 4" key="1">
    <citation type="submission" date="2017-10" db="EMBL/GenBank/DDBJ databases">
        <title>Novel microbial diversity and functional potential in the marine mammal oral microbiome.</title>
        <authorList>
            <person name="Dudek N.K."/>
            <person name="Sun C.L."/>
            <person name="Burstein D."/>
            <person name="Kantor R.S."/>
            <person name="Aliaga Goltsman D.S."/>
            <person name="Bik E.M."/>
            <person name="Thomas B.C."/>
            <person name="Banfield J.F."/>
            <person name="Relman D.A."/>
        </authorList>
    </citation>
    <scope>NUCLEOTIDE SEQUENCE [LARGE SCALE GENOMIC DNA]</scope>
    <source>
        <strain evidence="3">DOLZORAL124_49_17</strain>
    </source>
</reference>
<keyword evidence="2" id="KW-0812">Transmembrane</keyword>